<reference evidence="3" key="1">
    <citation type="submission" date="2022-11" db="EMBL/GenBank/DDBJ databases">
        <authorList>
            <person name="Hyden B.L."/>
            <person name="Feng K."/>
            <person name="Yates T."/>
            <person name="Jawdy S."/>
            <person name="Smart L.B."/>
            <person name="Muchero W."/>
        </authorList>
    </citation>
    <scope>NUCLEOTIDE SEQUENCE</scope>
    <source>
        <tissue evidence="3">Shoot tip</tissue>
    </source>
</reference>
<proteinExistence type="predicted"/>
<keyword evidence="4" id="KW-1185">Reference proteome</keyword>
<organism evidence="3 4">
    <name type="scientific">Salix purpurea</name>
    <name type="common">Purple osier willow</name>
    <dbReference type="NCBI Taxonomy" id="77065"/>
    <lineage>
        <taxon>Eukaryota</taxon>
        <taxon>Viridiplantae</taxon>
        <taxon>Streptophyta</taxon>
        <taxon>Embryophyta</taxon>
        <taxon>Tracheophyta</taxon>
        <taxon>Spermatophyta</taxon>
        <taxon>Magnoliopsida</taxon>
        <taxon>eudicotyledons</taxon>
        <taxon>Gunneridae</taxon>
        <taxon>Pentapetalae</taxon>
        <taxon>rosids</taxon>
        <taxon>fabids</taxon>
        <taxon>Malpighiales</taxon>
        <taxon>Salicaceae</taxon>
        <taxon>Saliceae</taxon>
        <taxon>Salix</taxon>
    </lineage>
</organism>
<dbReference type="InterPro" id="IPR056059">
    <property type="entry name" value="DUF7642"/>
</dbReference>
<feature type="domain" description="DUF7642" evidence="2">
    <location>
        <begin position="81"/>
        <end position="178"/>
    </location>
</feature>
<keyword evidence="1" id="KW-1133">Transmembrane helix</keyword>
<evidence type="ECO:0000259" key="2">
    <source>
        <dbReference type="Pfam" id="PF24649"/>
    </source>
</evidence>
<reference evidence="3" key="2">
    <citation type="journal article" date="2023" name="Int. J. Mol. Sci.">
        <title>De Novo Assembly and Annotation of 11 Diverse Shrub Willow (Salix) Genomes Reveals Novel Gene Organization in Sex-Linked Regions.</title>
        <authorList>
            <person name="Hyden B."/>
            <person name="Feng K."/>
            <person name="Yates T.B."/>
            <person name="Jawdy S."/>
            <person name="Cereghino C."/>
            <person name="Smart L.B."/>
            <person name="Muchero W."/>
        </authorList>
    </citation>
    <scope>NUCLEOTIDE SEQUENCE</scope>
    <source>
        <tissue evidence="3">Shoot tip</tissue>
    </source>
</reference>
<evidence type="ECO:0000256" key="1">
    <source>
        <dbReference type="SAM" id="Phobius"/>
    </source>
</evidence>
<accession>A0A9Q0P154</accession>
<gene>
    <name evidence="3" type="ORF">OIU79_019383</name>
</gene>
<keyword evidence="1" id="KW-0472">Membrane</keyword>
<dbReference type="Proteomes" id="UP001151532">
    <property type="component" value="Chromosome 14"/>
</dbReference>
<feature type="transmembrane region" description="Helical" evidence="1">
    <location>
        <begin position="49"/>
        <end position="72"/>
    </location>
</feature>
<keyword evidence="1" id="KW-0812">Transmembrane</keyword>
<dbReference type="PANTHER" id="PTHR35410:SF2">
    <property type="entry name" value="OS02G0640200 PROTEIN"/>
    <property type="match status" value="1"/>
</dbReference>
<name>A0A9Q0P154_SALPP</name>
<sequence length="260" mass="29734">MVYPDLGSSSNHPITYPESVLDDEDEEEQILYAASFEELARNHVQYDTIIWVSISLLLVLACGIGIILLLCLPIRRFMLQKDISSRKLYVTANEIVYKFSRPSILFWRVTTIEKRAPLSLVIDIIIEQGCLQSFYGLHTFRVESIAHGKAAPVDELRVQGVTDPGVLRKVIITEALKNLQDLRESWKITGSPRYTSLEHRGLIQGEMLLNKLEEVSKSVKKIESHIEKSRVFPRKPLKWSEALLEHINQSQTLTLEKLHS</sequence>
<dbReference type="OrthoDB" id="785244at2759"/>
<protein>
    <submittedName>
        <fullName evidence="3">PROTEIN putative-RELATED</fullName>
    </submittedName>
</protein>
<evidence type="ECO:0000313" key="4">
    <source>
        <dbReference type="Proteomes" id="UP001151532"/>
    </source>
</evidence>
<dbReference type="AlphaFoldDB" id="A0A9Q0P154"/>
<evidence type="ECO:0000313" key="3">
    <source>
        <dbReference type="EMBL" id="KAJ6679631.1"/>
    </source>
</evidence>
<dbReference type="PANTHER" id="PTHR35410">
    <property type="entry name" value="EXPRESSED PROTEIN"/>
    <property type="match status" value="1"/>
</dbReference>
<comment type="caution">
    <text evidence="3">The sequence shown here is derived from an EMBL/GenBank/DDBJ whole genome shotgun (WGS) entry which is preliminary data.</text>
</comment>
<dbReference type="EMBL" id="JAPFFK010000020">
    <property type="protein sequence ID" value="KAJ6679631.1"/>
    <property type="molecule type" value="Genomic_DNA"/>
</dbReference>
<dbReference type="Pfam" id="PF24649">
    <property type="entry name" value="DUF7642"/>
    <property type="match status" value="1"/>
</dbReference>